<evidence type="ECO:0000313" key="10">
    <source>
        <dbReference type="Proteomes" id="UP001497497"/>
    </source>
</evidence>
<evidence type="ECO:0000313" key="9">
    <source>
        <dbReference type="EMBL" id="CAL1543517.1"/>
    </source>
</evidence>
<keyword evidence="6" id="KW-0408">Iron</keyword>
<name>A0AAV2I9M9_LYMST</name>
<feature type="domain" description="DNA primase large subunit C-terminal" evidence="8">
    <location>
        <begin position="2"/>
        <end position="74"/>
    </location>
</feature>
<keyword evidence="5" id="KW-0479">Metal-binding</keyword>
<dbReference type="AlphaFoldDB" id="A0AAV2I9M9"/>
<feature type="non-terminal residue" evidence="9">
    <location>
        <position position="83"/>
    </location>
</feature>
<reference evidence="9 10" key="1">
    <citation type="submission" date="2024-04" db="EMBL/GenBank/DDBJ databases">
        <authorList>
            <consortium name="Genoscope - CEA"/>
            <person name="William W."/>
        </authorList>
    </citation>
    <scope>NUCLEOTIDE SEQUENCE [LARGE SCALE GENOMIC DNA]</scope>
</reference>
<dbReference type="GO" id="GO:0006270">
    <property type="term" value="P:DNA replication initiation"/>
    <property type="evidence" value="ECO:0007669"/>
    <property type="project" value="TreeGrafter"/>
</dbReference>
<evidence type="ECO:0000259" key="8">
    <source>
        <dbReference type="Pfam" id="PF04104"/>
    </source>
</evidence>
<keyword evidence="7" id="KW-0411">Iron-sulfur</keyword>
<evidence type="ECO:0000256" key="6">
    <source>
        <dbReference type="ARBA" id="ARBA00023004"/>
    </source>
</evidence>
<dbReference type="GO" id="GO:0006269">
    <property type="term" value="P:DNA replication, synthesis of primer"/>
    <property type="evidence" value="ECO:0007669"/>
    <property type="project" value="UniProtKB-KW"/>
</dbReference>
<keyword evidence="3" id="KW-0639">Primosome</keyword>
<comment type="caution">
    <text evidence="9">The sequence shown here is derived from an EMBL/GenBank/DDBJ whole genome shotgun (WGS) entry which is preliminary data.</text>
</comment>
<protein>
    <recommendedName>
        <fullName evidence="8">DNA primase large subunit C-terminal domain-containing protein</fullName>
    </recommendedName>
</protein>
<evidence type="ECO:0000256" key="5">
    <source>
        <dbReference type="ARBA" id="ARBA00022723"/>
    </source>
</evidence>
<sequence>IQLTLFLKELGLPVHDALLLWKHQYSEPVASNLSEACGRWQGNERRYIYNIRHLYGFEGARVNYKAHSCAFLQEKSISSHGAG</sequence>
<organism evidence="9 10">
    <name type="scientific">Lymnaea stagnalis</name>
    <name type="common">Great pond snail</name>
    <name type="synonym">Helix stagnalis</name>
    <dbReference type="NCBI Taxonomy" id="6523"/>
    <lineage>
        <taxon>Eukaryota</taxon>
        <taxon>Metazoa</taxon>
        <taxon>Spiralia</taxon>
        <taxon>Lophotrochozoa</taxon>
        <taxon>Mollusca</taxon>
        <taxon>Gastropoda</taxon>
        <taxon>Heterobranchia</taxon>
        <taxon>Euthyneura</taxon>
        <taxon>Panpulmonata</taxon>
        <taxon>Hygrophila</taxon>
        <taxon>Lymnaeoidea</taxon>
        <taxon>Lymnaeidae</taxon>
        <taxon>Lymnaea</taxon>
    </lineage>
</organism>
<dbReference type="GO" id="GO:0051539">
    <property type="term" value="F:4 iron, 4 sulfur cluster binding"/>
    <property type="evidence" value="ECO:0007669"/>
    <property type="project" value="UniProtKB-KW"/>
</dbReference>
<dbReference type="InterPro" id="IPR058560">
    <property type="entry name" value="DNA_primase_C"/>
</dbReference>
<evidence type="ECO:0000256" key="7">
    <source>
        <dbReference type="ARBA" id="ARBA00023014"/>
    </source>
</evidence>
<keyword evidence="10" id="KW-1185">Reference proteome</keyword>
<comment type="cofactor">
    <cofactor evidence="1">
        <name>[4Fe-4S] cluster</name>
        <dbReference type="ChEBI" id="CHEBI:49883"/>
    </cofactor>
</comment>
<gene>
    <name evidence="9" type="ORF">GSLYS_00017051001</name>
</gene>
<dbReference type="EMBL" id="CAXITT010000553">
    <property type="protein sequence ID" value="CAL1543517.1"/>
    <property type="molecule type" value="Genomic_DNA"/>
</dbReference>
<evidence type="ECO:0000256" key="2">
    <source>
        <dbReference type="ARBA" id="ARBA00022485"/>
    </source>
</evidence>
<evidence type="ECO:0000256" key="3">
    <source>
        <dbReference type="ARBA" id="ARBA00022515"/>
    </source>
</evidence>
<proteinExistence type="predicted"/>
<dbReference type="GO" id="GO:0005658">
    <property type="term" value="C:alpha DNA polymerase:primase complex"/>
    <property type="evidence" value="ECO:0007669"/>
    <property type="project" value="TreeGrafter"/>
</dbReference>
<evidence type="ECO:0000256" key="1">
    <source>
        <dbReference type="ARBA" id="ARBA00001966"/>
    </source>
</evidence>
<accession>A0AAV2I9M9</accession>
<dbReference type="PANTHER" id="PTHR10537">
    <property type="entry name" value="DNA PRIMASE LARGE SUBUNIT"/>
    <property type="match status" value="1"/>
</dbReference>
<dbReference type="GO" id="GO:0046872">
    <property type="term" value="F:metal ion binding"/>
    <property type="evidence" value="ECO:0007669"/>
    <property type="project" value="UniProtKB-KW"/>
</dbReference>
<dbReference type="Pfam" id="PF04104">
    <property type="entry name" value="DNA_primase_lrg"/>
    <property type="match status" value="1"/>
</dbReference>
<feature type="non-terminal residue" evidence="9">
    <location>
        <position position="1"/>
    </location>
</feature>
<keyword evidence="2" id="KW-0004">4Fe-4S</keyword>
<dbReference type="Proteomes" id="UP001497497">
    <property type="component" value="Unassembled WGS sequence"/>
</dbReference>
<dbReference type="InterPro" id="IPR007238">
    <property type="entry name" value="DNA_primase_lsu_euk/arc"/>
</dbReference>
<dbReference type="PANTHER" id="PTHR10537:SF3">
    <property type="entry name" value="DNA PRIMASE LARGE SUBUNIT"/>
    <property type="match status" value="1"/>
</dbReference>
<evidence type="ECO:0000256" key="4">
    <source>
        <dbReference type="ARBA" id="ARBA00022705"/>
    </source>
</evidence>
<keyword evidence="4" id="KW-0235">DNA replication</keyword>